<dbReference type="Gene3D" id="1.10.40.30">
    <property type="entry name" value="Fumarase/aspartase (C-terminal domain)"/>
    <property type="match status" value="1"/>
</dbReference>
<dbReference type="InterPro" id="IPR051546">
    <property type="entry name" value="Aspartate_Ammonia-Lyase"/>
</dbReference>
<dbReference type="InterPro" id="IPR020557">
    <property type="entry name" value="Fumarate_lyase_CS"/>
</dbReference>
<evidence type="ECO:0000259" key="3">
    <source>
        <dbReference type="Pfam" id="PF10415"/>
    </source>
</evidence>
<evidence type="ECO:0000313" key="5">
    <source>
        <dbReference type="Proteomes" id="UP000178601"/>
    </source>
</evidence>
<dbReference type="PRINTS" id="PR00145">
    <property type="entry name" value="ARGSUCLYASE"/>
</dbReference>
<evidence type="ECO:0000259" key="2">
    <source>
        <dbReference type="Pfam" id="PF00206"/>
    </source>
</evidence>
<dbReference type="PANTHER" id="PTHR42696">
    <property type="entry name" value="ASPARTATE AMMONIA-LYASE"/>
    <property type="match status" value="1"/>
</dbReference>
<evidence type="ECO:0000313" key="4">
    <source>
        <dbReference type="EMBL" id="OGG91281.1"/>
    </source>
</evidence>
<dbReference type="PRINTS" id="PR00149">
    <property type="entry name" value="FUMRATELYASE"/>
</dbReference>
<dbReference type="FunFam" id="1.10.40.30:FF:000002">
    <property type="entry name" value="Fumarate hydratase class II"/>
    <property type="match status" value="1"/>
</dbReference>
<reference evidence="4 5" key="1">
    <citation type="journal article" date="2016" name="Nat. Commun.">
        <title>Thousands of microbial genomes shed light on interconnected biogeochemical processes in an aquifer system.</title>
        <authorList>
            <person name="Anantharaman K."/>
            <person name="Brown C.T."/>
            <person name="Hug L.A."/>
            <person name="Sharon I."/>
            <person name="Castelle C.J."/>
            <person name="Probst A.J."/>
            <person name="Thomas B.C."/>
            <person name="Singh A."/>
            <person name="Wilkins M.J."/>
            <person name="Karaoz U."/>
            <person name="Brodie E.L."/>
            <person name="Williams K.H."/>
            <person name="Hubbard S.S."/>
            <person name="Banfield J.F."/>
        </authorList>
    </citation>
    <scope>NUCLEOTIDE SEQUENCE [LARGE SCALE GENOMIC DNA]</scope>
</reference>
<organism evidence="4 5">
    <name type="scientific">Candidatus Kaiserbacteria bacterium RIFCSPLOWO2_12_FULL_53_8</name>
    <dbReference type="NCBI Taxonomy" id="1798529"/>
    <lineage>
        <taxon>Bacteria</taxon>
        <taxon>Candidatus Kaiseribacteriota</taxon>
    </lineage>
</organism>
<dbReference type="GO" id="GO:0008797">
    <property type="term" value="F:aspartate ammonia-lyase activity"/>
    <property type="evidence" value="ECO:0007669"/>
    <property type="project" value="TreeGrafter"/>
</dbReference>
<accession>A0A1F6FZK5</accession>
<comment type="caution">
    <text evidence="4">The sequence shown here is derived from an EMBL/GenBank/DDBJ whole genome shotgun (WGS) entry which is preliminary data.</text>
</comment>
<keyword evidence="1" id="KW-0456">Lyase</keyword>
<evidence type="ECO:0000256" key="1">
    <source>
        <dbReference type="ARBA" id="ARBA00023239"/>
    </source>
</evidence>
<dbReference type="InterPro" id="IPR024083">
    <property type="entry name" value="Fumarase/histidase_N"/>
</dbReference>
<dbReference type="Pfam" id="PF00206">
    <property type="entry name" value="Lyase_1"/>
    <property type="match status" value="1"/>
</dbReference>
<dbReference type="GO" id="GO:0006531">
    <property type="term" value="P:aspartate metabolic process"/>
    <property type="evidence" value="ECO:0007669"/>
    <property type="project" value="TreeGrafter"/>
</dbReference>
<dbReference type="GO" id="GO:0006099">
    <property type="term" value="P:tricarboxylic acid cycle"/>
    <property type="evidence" value="ECO:0007669"/>
    <property type="project" value="InterPro"/>
</dbReference>
<dbReference type="Pfam" id="PF10415">
    <property type="entry name" value="FumaraseC_C"/>
    <property type="match status" value="1"/>
</dbReference>
<name>A0A1F6FZK5_9BACT</name>
<proteinExistence type="predicted"/>
<dbReference type="InterPro" id="IPR018951">
    <property type="entry name" value="Fumarase_C_C"/>
</dbReference>
<dbReference type="SUPFAM" id="SSF48557">
    <property type="entry name" value="L-aspartase-like"/>
    <property type="match status" value="1"/>
</dbReference>
<dbReference type="GO" id="GO:0005829">
    <property type="term" value="C:cytosol"/>
    <property type="evidence" value="ECO:0007669"/>
    <property type="project" value="TreeGrafter"/>
</dbReference>
<dbReference type="Gene3D" id="1.20.200.10">
    <property type="entry name" value="Fumarase/aspartase (Central domain)"/>
    <property type="match status" value="1"/>
</dbReference>
<dbReference type="AlphaFoldDB" id="A0A1F6FZK5"/>
<dbReference type="Proteomes" id="UP000178601">
    <property type="component" value="Unassembled WGS sequence"/>
</dbReference>
<dbReference type="InterPro" id="IPR000362">
    <property type="entry name" value="Fumarate_lyase_fam"/>
</dbReference>
<feature type="domain" description="Fumarate lyase N-terminal" evidence="2">
    <location>
        <begin position="4"/>
        <end position="327"/>
    </location>
</feature>
<dbReference type="FunFam" id="1.20.200.10:FF:000001">
    <property type="entry name" value="Fumarate hydratase, mitochondrial"/>
    <property type="match status" value="1"/>
</dbReference>
<dbReference type="EMBL" id="MFMQ01000058">
    <property type="protein sequence ID" value="OGG91281.1"/>
    <property type="molecule type" value="Genomic_DNA"/>
</dbReference>
<dbReference type="InterPro" id="IPR022761">
    <property type="entry name" value="Fumarate_lyase_N"/>
</dbReference>
<feature type="domain" description="Fumarase C C-terminal" evidence="3">
    <location>
        <begin position="394"/>
        <end position="446"/>
    </location>
</feature>
<dbReference type="PROSITE" id="PS00163">
    <property type="entry name" value="FUMARATE_LYASES"/>
    <property type="match status" value="1"/>
</dbReference>
<dbReference type="PANTHER" id="PTHR42696:SF2">
    <property type="entry name" value="ASPARTATE AMMONIA-LYASE"/>
    <property type="match status" value="1"/>
</dbReference>
<sequence length="446" mass="47906">MPRPLYGSHTRKALENFPVSGWEMHSEFIRVLALIKEHAARVNGELREISKAHAQAIAAAASLIKKGKHLDQFPVDGFQTGSGTSTNMNMNEVIAGIVNGENNEKGEMGKGKWELVHPNDHVNRGQSSNDIIPTAMQISVALEARDRLIPALTLLVKELSKKEKEFSSIIKIGRTHLMDAVPVRLGDEFQSYASLLVQAIHSVTQGIEMLSNLPLGGTAVGTGINAHPKFAGKVIAALAKETGLPLEETEDHIAAQSCPLAAKVMSSALAGVAIALTKMANDIRLMGSDSIGELILPVLQAGSSIMPAKVNPVLCEGVEQVAIKVAGSDSIITQCLMQGSRFELNTCLPLIAEELLISIRLLTNVSHLFAEKCIRGIKANTKNIKDRLERSAMLATALAPEIGYEKAAEIAKEALKTGETILEVAARSTKIPLVKLKKLLDPNLMV</sequence>
<dbReference type="InterPro" id="IPR008948">
    <property type="entry name" value="L-Aspartase-like"/>
</dbReference>
<gene>
    <name evidence="4" type="ORF">A3H16_02325</name>
</gene>
<dbReference type="Gene3D" id="1.10.275.10">
    <property type="entry name" value="Fumarase/aspartase (N-terminal domain)"/>
    <property type="match status" value="1"/>
</dbReference>
<protein>
    <submittedName>
        <fullName evidence="4">Uncharacterized protein</fullName>
    </submittedName>
</protein>